<feature type="region of interest" description="Disordered" evidence="15">
    <location>
        <begin position="743"/>
        <end position="789"/>
    </location>
</feature>
<evidence type="ECO:0000256" key="16">
    <source>
        <dbReference type="SAM" id="Phobius"/>
    </source>
</evidence>
<evidence type="ECO:0000256" key="12">
    <source>
        <dbReference type="ARBA" id="ARBA00023180"/>
    </source>
</evidence>
<accession>A0AAD5LVK7</accession>
<feature type="compositionally biased region" description="Low complexity" evidence="15">
    <location>
        <begin position="543"/>
        <end position="553"/>
    </location>
</feature>
<dbReference type="Gene3D" id="1.10.238.180">
    <property type="match status" value="1"/>
</dbReference>
<evidence type="ECO:0000256" key="10">
    <source>
        <dbReference type="ARBA" id="ARBA00023065"/>
    </source>
</evidence>
<keyword evidence="9 14" id="KW-0175">Coiled coil</keyword>
<feature type="compositionally biased region" description="Polar residues" evidence="15">
    <location>
        <begin position="583"/>
        <end position="595"/>
    </location>
</feature>
<feature type="region of interest" description="Disordered" evidence="15">
    <location>
        <begin position="583"/>
        <end position="662"/>
    </location>
</feature>
<dbReference type="Pfam" id="PF07647">
    <property type="entry name" value="SAM_2"/>
    <property type="match status" value="1"/>
</dbReference>
<dbReference type="AlphaFoldDB" id="A0AAD5LVK7"/>
<dbReference type="GO" id="GO:0005783">
    <property type="term" value="C:endoplasmic reticulum"/>
    <property type="evidence" value="ECO:0007669"/>
    <property type="project" value="TreeGrafter"/>
</dbReference>
<keyword evidence="8 16" id="KW-1133">Transmembrane helix</keyword>
<dbReference type="FunFam" id="1.10.150.50:FF:000009">
    <property type="entry name" value="Stromal interaction molecule 1"/>
    <property type="match status" value="1"/>
</dbReference>
<keyword evidence="10" id="KW-0406">Ion transport</keyword>
<keyword evidence="4 16" id="KW-0812">Transmembrane</keyword>
<dbReference type="PROSITE" id="PS50105">
    <property type="entry name" value="SAM_DOMAIN"/>
    <property type="match status" value="1"/>
</dbReference>
<dbReference type="InterPro" id="IPR057835">
    <property type="entry name" value="EF-hand_STIM1/2"/>
</dbReference>
<dbReference type="Gene3D" id="1.20.5.340">
    <property type="match status" value="1"/>
</dbReference>
<dbReference type="FunFam" id="1.20.5.340:FF:000033">
    <property type="entry name" value="Stromal interaction molecule"/>
    <property type="match status" value="1"/>
</dbReference>
<dbReference type="GO" id="GO:0005886">
    <property type="term" value="C:plasma membrane"/>
    <property type="evidence" value="ECO:0007669"/>
    <property type="project" value="TreeGrafter"/>
</dbReference>
<dbReference type="SUPFAM" id="SSF47769">
    <property type="entry name" value="SAM/Pointed domain"/>
    <property type="match status" value="1"/>
</dbReference>
<evidence type="ECO:0000313" key="18">
    <source>
        <dbReference type="EMBL" id="KAI9564843.1"/>
    </source>
</evidence>
<keyword evidence="19" id="KW-1185">Reference proteome</keyword>
<keyword evidence="2" id="KW-0597">Phosphoprotein</keyword>
<dbReference type="Gene3D" id="1.10.150.50">
    <property type="entry name" value="Transcription Factor, Ets-1"/>
    <property type="match status" value="1"/>
</dbReference>
<dbReference type="GO" id="GO:0005246">
    <property type="term" value="F:calcium channel regulator activity"/>
    <property type="evidence" value="ECO:0007669"/>
    <property type="project" value="InterPro"/>
</dbReference>
<evidence type="ECO:0000256" key="4">
    <source>
        <dbReference type="ARBA" id="ARBA00022692"/>
    </source>
</evidence>
<evidence type="ECO:0000256" key="15">
    <source>
        <dbReference type="SAM" id="MobiDB-lite"/>
    </source>
</evidence>
<feature type="coiled-coil region" evidence="14">
    <location>
        <begin position="378"/>
        <end position="405"/>
    </location>
</feature>
<feature type="domain" description="SAM" evidence="17">
    <location>
        <begin position="158"/>
        <end position="216"/>
    </location>
</feature>
<dbReference type="FunFam" id="1.10.238.180:FF:000001">
    <property type="entry name" value="Stromal interaction molecule 1"/>
    <property type="match status" value="1"/>
</dbReference>
<comment type="caution">
    <text evidence="18">The sequence shown here is derived from an EMBL/GenBank/DDBJ whole genome shotgun (WGS) entry which is preliminary data.</text>
</comment>
<feature type="coiled-coil region" evidence="14">
    <location>
        <begin position="266"/>
        <end position="353"/>
    </location>
</feature>
<name>A0AAD5LVK7_9CRUS</name>
<feature type="region of interest" description="Disordered" evidence="15">
    <location>
        <begin position="543"/>
        <end position="562"/>
    </location>
</feature>
<dbReference type="GO" id="GO:0051049">
    <property type="term" value="P:regulation of transport"/>
    <property type="evidence" value="ECO:0007669"/>
    <property type="project" value="UniProtKB-ARBA"/>
</dbReference>
<dbReference type="GO" id="GO:0005509">
    <property type="term" value="F:calcium ion binding"/>
    <property type="evidence" value="ECO:0007669"/>
    <property type="project" value="TreeGrafter"/>
</dbReference>
<evidence type="ECO:0000313" key="19">
    <source>
        <dbReference type="Proteomes" id="UP000820818"/>
    </source>
</evidence>
<dbReference type="PANTHER" id="PTHR15136:SF5">
    <property type="entry name" value="STROMAL INTERACTION MOLECULE HOMOLOG"/>
    <property type="match status" value="1"/>
</dbReference>
<evidence type="ECO:0000256" key="8">
    <source>
        <dbReference type="ARBA" id="ARBA00022989"/>
    </source>
</evidence>
<evidence type="ECO:0000256" key="1">
    <source>
        <dbReference type="ARBA" id="ARBA00022448"/>
    </source>
</evidence>
<evidence type="ECO:0000256" key="14">
    <source>
        <dbReference type="SAM" id="Coils"/>
    </source>
</evidence>
<dbReference type="PANTHER" id="PTHR15136">
    <property type="entry name" value="STROMAL INTERACTION MOLECULE HOMOLOG"/>
    <property type="match status" value="1"/>
</dbReference>
<gene>
    <name evidence="18" type="ORF">GHT06_008584</name>
</gene>
<dbReference type="FunFam" id="1.10.287.3550:FF:000002">
    <property type="entry name" value="Stromal interaction molecule homolog"/>
    <property type="match status" value="1"/>
</dbReference>
<keyword evidence="5" id="KW-0479">Metal-binding</keyword>
<evidence type="ECO:0000259" key="17">
    <source>
        <dbReference type="PROSITE" id="PS50105"/>
    </source>
</evidence>
<evidence type="ECO:0000256" key="9">
    <source>
        <dbReference type="ARBA" id="ARBA00023054"/>
    </source>
</evidence>
<dbReference type="GO" id="GO:0002115">
    <property type="term" value="P:store-operated calcium entry"/>
    <property type="evidence" value="ECO:0007669"/>
    <property type="project" value="TreeGrafter"/>
</dbReference>
<keyword evidence="7" id="KW-0106">Calcium</keyword>
<keyword evidence="12" id="KW-0325">Glycoprotein</keyword>
<evidence type="ECO:0000256" key="2">
    <source>
        <dbReference type="ARBA" id="ARBA00022553"/>
    </source>
</evidence>
<evidence type="ECO:0000256" key="5">
    <source>
        <dbReference type="ARBA" id="ARBA00022723"/>
    </source>
</evidence>
<organism evidence="18 19">
    <name type="scientific">Daphnia sinensis</name>
    <dbReference type="NCBI Taxonomy" id="1820382"/>
    <lineage>
        <taxon>Eukaryota</taxon>
        <taxon>Metazoa</taxon>
        <taxon>Ecdysozoa</taxon>
        <taxon>Arthropoda</taxon>
        <taxon>Crustacea</taxon>
        <taxon>Branchiopoda</taxon>
        <taxon>Diplostraca</taxon>
        <taxon>Cladocera</taxon>
        <taxon>Anomopoda</taxon>
        <taxon>Daphniidae</taxon>
        <taxon>Daphnia</taxon>
        <taxon>Daphnia similis group</taxon>
    </lineage>
</organism>
<dbReference type="GO" id="GO:0006874">
    <property type="term" value="P:intracellular calcium ion homeostasis"/>
    <property type="evidence" value="ECO:0007669"/>
    <property type="project" value="TreeGrafter"/>
</dbReference>
<comment type="subcellular location">
    <subcellularLocation>
        <location evidence="13">Endomembrane system</location>
        <topology evidence="13">Single-pass type I membrane protein</topology>
    </subcellularLocation>
</comment>
<evidence type="ECO:0000256" key="3">
    <source>
        <dbReference type="ARBA" id="ARBA00022568"/>
    </source>
</evidence>
<dbReference type="InterPro" id="IPR001660">
    <property type="entry name" value="SAM"/>
</dbReference>
<feature type="compositionally biased region" description="Polar residues" evidence="15">
    <location>
        <begin position="754"/>
        <end position="763"/>
    </location>
</feature>
<protein>
    <recommendedName>
        <fullName evidence="17">SAM domain-containing protein</fullName>
    </recommendedName>
</protein>
<dbReference type="Pfam" id="PF25578">
    <property type="entry name" value="EF-hand_STIM1"/>
    <property type="match status" value="1"/>
</dbReference>
<reference evidence="18 19" key="1">
    <citation type="submission" date="2022-05" db="EMBL/GenBank/DDBJ databases">
        <title>A multi-omics perspective on studying reproductive biology in Daphnia sinensis.</title>
        <authorList>
            <person name="Jia J."/>
        </authorList>
    </citation>
    <scope>NUCLEOTIDE SEQUENCE [LARGE SCALE GENOMIC DNA]</scope>
    <source>
        <strain evidence="18 19">WSL</strain>
    </source>
</reference>
<evidence type="ECO:0000256" key="7">
    <source>
        <dbReference type="ARBA" id="ARBA00022837"/>
    </source>
</evidence>
<keyword evidence="6" id="KW-0732">Signal</keyword>
<dbReference type="InterPro" id="IPR013761">
    <property type="entry name" value="SAM/pointed_sf"/>
</dbReference>
<dbReference type="InterPro" id="IPR032393">
    <property type="entry name" value="SOAR_STIM1/2"/>
</dbReference>
<evidence type="ECO:0000256" key="6">
    <source>
        <dbReference type="ARBA" id="ARBA00022729"/>
    </source>
</evidence>
<keyword evidence="1" id="KW-0813">Transport</keyword>
<feature type="transmembrane region" description="Helical" evidence="16">
    <location>
        <begin position="6"/>
        <end position="28"/>
    </location>
</feature>
<keyword evidence="3" id="KW-0109">Calcium transport</keyword>
<dbReference type="EMBL" id="WJBH02000001">
    <property type="protein sequence ID" value="KAI9564843.1"/>
    <property type="molecule type" value="Genomic_DNA"/>
</dbReference>
<proteinExistence type="predicted"/>
<dbReference type="InterPro" id="IPR037608">
    <property type="entry name" value="STIM1/2"/>
</dbReference>
<dbReference type="Pfam" id="PF16533">
    <property type="entry name" value="SOAR"/>
    <property type="match status" value="1"/>
</dbReference>
<evidence type="ECO:0000256" key="11">
    <source>
        <dbReference type="ARBA" id="ARBA00023136"/>
    </source>
</evidence>
<dbReference type="SMART" id="SM00454">
    <property type="entry name" value="SAM"/>
    <property type="match status" value="1"/>
</dbReference>
<dbReference type="Proteomes" id="UP000820818">
    <property type="component" value="Linkage Group LG1"/>
</dbReference>
<dbReference type="CDD" id="cd11722">
    <property type="entry name" value="SOAR"/>
    <property type="match status" value="1"/>
</dbReference>
<keyword evidence="11 16" id="KW-0472">Membrane</keyword>
<dbReference type="Gene3D" id="1.10.287.3550">
    <property type="match status" value="1"/>
</dbReference>
<sequence>MGKTHFRFFLSECLIHIVCLVLVITFGVHGEKAYATRSESSVKKIKNDAISVPLAVNIWKPYTQGDIEPCHDEYSCLAARLSETERLNLEAIRTLHGKLDDDANGNIDLSESDEFLREELHYEGGHERRQKAFHRDDDMHISVRELWDIWTRSEVHNWTIEQTTEWLSHFVQLPQYVSQFQQHGIDGTKLPRLAVNNVQYISGVLGIKDPIHRQKIAVKAMDVVLFGSPKDSSNYVKDITLVTLLILALAGALYTYKSNRHSKQHLNKLMEHMEILSSAEKELQELQVKLHHARQEQNITLSEKQQLERKLEEEVRGSTASLYQADPLAELELRRLREEVDILRGELQRAEGELEDRLCWTPPPDLQHWLQLTYELEQRVYNKKRLQAEKQLEQAKDACEKLNRKRSSFVASFVSTHGRTIDDVDKSILEARSSLMEVKQDLQERTTRWRQIESLCGFPISTNPGLSYLETLLRSGMNSSRFVLFNHSRHGGTFDEEIDDAGSIVSSCTALKQLVSTSTLVFLTSAAGPPVATAAALLPFSDGRNNNSSNGSRPSQPAHSRKYPLLKRESSISLESASALINSHGNGPVSQSVSLSELPKTPAPPLVSGDSVVRQRLKHREDSKDSAFDGSIVSVGTNGEDDTTIPSRATFPPSAAPMKPTTLPKTDCQISPGAVPKTLLPTEKVAAVALNQGLEGKSPLLPTKFNSRLSFPIKTTPQDCHDAPVFKNSQSESALDVTFQLAQQAEAESGQEENVSTDSSIPSNDDENRKLKKKRFQFPSFVKRNKNKT</sequence>
<dbReference type="CDD" id="cd09504">
    <property type="entry name" value="SAM_STIM-1_2-like"/>
    <property type="match status" value="1"/>
</dbReference>
<evidence type="ECO:0000256" key="13">
    <source>
        <dbReference type="ARBA" id="ARBA00046288"/>
    </source>
</evidence>